<evidence type="ECO:0000256" key="1">
    <source>
        <dbReference type="SAM" id="MobiDB-lite"/>
    </source>
</evidence>
<sequence>MADRSEDTRLRGTEPPAMHESKPHPDQGRPSTTTGESTRATDSRTGLGADDRPPQKSNALRMVMLAVLAVVVVAIIAGLFA</sequence>
<reference evidence="3 4" key="1">
    <citation type="submission" date="2017-09" db="EMBL/GenBank/DDBJ databases">
        <authorList>
            <person name="Ehlers B."/>
            <person name="Leendertz F.H."/>
        </authorList>
    </citation>
    <scope>NUCLEOTIDE SEQUENCE [LARGE SCALE GENOMIC DNA]</scope>
    <source>
        <strain evidence="3 4">USBA 140</strain>
    </source>
</reference>
<evidence type="ECO:0000256" key="2">
    <source>
        <dbReference type="SAM" id="Phobius"/>
    </source>
</evidence>
<keyword evidence="2" id="KW-0472">Membrane</keyword>
<organism evidence="3 4">
    <name type="scientific">Caenispirillum bisanense</name>
    <dbReference type="NCBI Taxonomy" id="414052"/>
    <lineage>
        <taxon>Bacteria</taxon>
        <taxon>Pseudomonadati</taxon>
        <taxon>Pseudomonadota</taxon>
        <taxon>Alphaproteobacteria</taxon>
        <taxon>Rhodospirillales</taxon>
        <taxon>Novispirillaceae</taxon>
        <taxon>Caenispirillum</taxon>
    </lineage>
</organism>
<evidence type="ECO:0000313" key="4">
    <source>
        <dbReference type="Proteomes" id="UP000219621"/>
    </source>
</evidence>
<keyword evidence="4" id="KW-1185">Reference proteome</keyword>
<dbReference type="RefSeq" id="WP_097280826.1">
    <property type="nucleotide sequence ID" value="NZ_OCNJ01000009.1"/>
</dbReference>
<keyword evidence="2" id="KW-1133">Transmembrane helix</keyword>
<keyword evidence="2" id="KW-0812">Transmembrane</keyword>
<accession>A0A286GW61</accession>
<feature type="region of interest" description="Disordered" evidence="1">
    <location>
        <begin position="1"/>
        <end position="55"/>
    </location>
</feature>
<feature type="compositionally biased region" description="Basic and acidic residues" evidence="1">
    <location>
        <begin position="1"/>
        <end position="27"/>
    </location>
</feature>
<protein>
    <submittedName>
        <fullName evidence="3">Uncharacterized protein</fullName>
    </submittedName>
</protein>
<feature type="transmembrane region" description="Helical" evidence="2">
    <location>
        <begin position="62"/>
        <end position="80"/>
    </location>
</feature>
<name>A0A286GW61_9PROT</name>
<dbReference type="Proteomes" id="UP000219621">
    <property type="component" value="Unassembled WGS sequence"/>
</dbReference>
<gene>
    <name evidence="3" type="ORF">SAMN05421508_109173</name>
</gene>
<feature type="compositionally biased region" description="Polar residues" evidence="1">
    <location>
        <begin position="29"/>
        <end position="44"/>
    </location>
</feature>
<proteinExistence type="predicted"/>
<evidence type="ECO:0000313" key="3">
    <source>
        <dbReference type="EMBL" id="SOD99778.1"/>
    </source>
</evidence>
<dbReference type="EMBL" id="OCNJ01000009">
    <property type="protein sequence ID" value="SOD99778.1"/>
    <property type="molecule type" value="Genomic_DNA"/>
</dbReference>
<dbReference type="AlphaFoldDB" id="A0A286GW61"/>